<dbReference type="SUPFAM" id="SSF52540">
    <property type="entry name" value="P-loop containing nucleoside triphosphate hydrolases"/>
    <property type="match status" value="1"/>
</dbReference>
<feature type="compositionally biased region" description="Basic and acidic residues" evidence="1">
    <location>
        <begin position="415"/>
        <end position="424"/>
    </location>
</feature>
<evidence type="ECO:0000313" key="2">
    <source>
        <dbReference type="EMBL" id="MDT0454056.1"/>
    </source>
</evidence>
<name>A0ABU2SYK1_9ACTN</name>
<gene>
    <name evidence="2" type="ORF">RM609_34025</name>
</gene>
<comment type="caution">
    <text evidence="2">The sequence shown here is derived from an EMBL/GenBank/DDBJ whole genome shotgun (WGS) entry which is preliminary data.</text>
</comment>
<evidence type="ECO:0000256" key="1">
    <source>
        <dbReference type="SAM" id="MobiDB-lite"/>
    </source>
</evidence>
<feature type="compositionally biased region" description="Low complexity" evidence="1">
    <location>
        <begin position="537"/>
        <end position="552"/>
    </location>
</feature>
<dbReference type="Gene3D" id="1.10.8.730">
    <property type="match status" value="1"/>
</dbReference>
<protein>
    <recommendedName>
        <fullName evidence="4">ATP/GTP-binding protein</fullName>
    </recommendedName>
</protein>
<dbReference type="Gene3D" id="3.40.50.300">
    <property type="entry name" value="P-loop containing nucleotide triphosphate hydrolases"/>
    <property type="match status" value="1"/>
</dbReference>
<evidence type="ECO:0008006" key="4">
    <source>
        <dbReference type="Google" id="ProtNLM"/>
    </source>
</evidence>
<feature type="region of interest" description="Disordered" evidence="1">
    <location>
        <begin position="378"/>
        <end position="424"/>
    </location>
</feature>
<dbReference type="Proteomes" id="UP001180531">
    <property type="component" value="Unassembled WGS sequence"/>
</dbReference>
<feature type="compositionally biased region" description="Low complexity" evidence="1">
    <location>
        <begin position="388"/>
        <end position="398"/>
    </location>
</feature>
<organism evidence="2 3">
    <name type="scientific">Streptomyces hesseae</name>
    <dbReference type="NCBI Taxonomy" id="3075519"/>
    <lineage>
        <taxon>Bacteria</taxon>
        <taxon>Bacillati</taxon>
        <taxon>Actinomycetota</taxon>
        <taxon>Actinomycetes</taxon>
        <taxon>Kitasatosporales</taxon>
        <taxon>Streptomycetaceae</taxon>
        <taxon>Streptomyces</taxon>
    </lineage>
</organism>
<evidence type="ECO:0000313" key="3">
    <source>
        <dbReference type="Proteomes" id="UP001180531"/>
    </source>
</evidence>
<reference evidence="2" key="1">
    <citation type="submission" date="2024-05" db="EMBL/GenBank/DDBJ databases">
        <title>30 novel species of actinomycetes from the DSMZ collection.</title>
        <authorList>
            <person name="Nouioui I."/>
        </authorList>
    </citation>
    <scope>NUCLEOTIDE SEQUENCE</scope>
    <source>
        <strain evidence="2">DSM 40473</strain>
    </source>
</reference>
<keyword evidence="3" id="KW-1185">Reference proteome</keyword>
<feature type="region of interest" description="Disordered" evidence="1">
    <location>
        <begin position="531"/>
        <end position="569"/>
    </location>
</feature>
<dbReference type="InterPro" id="IPR027417">
    <property type="entry name" value="P-loop_NTPase"/>
</dbReference>
<sequence>MIRLPSTHAAITAPLVASSTRFPGIPIGRSLLDGRPFHLSPVLADAAILPSTNSIGLGGLGSGKSTTSKVRIRREILEHGHQAVVIDSFGEDSTSGEWAPLVRKLGGRVIQAGSFTLNPCSDLLPPEVREQLVRSLIVAVEPAALSPQATHALQHALNHPKATSLDGLVDALVRPEDGRWPAAKLTGWGEGAAIALSRYTEGSLRGLFDGQDATLPETDLSIVSFDFSGLDRSSPAIPALMAVVSCWAEHLWLRQSTAVHRHLVLEEAWQILLSPATAELIQRLLKNSRKAALSLDVLMHTLSDLGDGRAQDLARLCEVAHIGRLGPEEAAIVGALLSLPAWAVEKIPTLDPGQAVWKVGPDYIDIIQTVLDEDEARLTDTSTRRRQAQQATTSTDTAEANADQATVTETGVDADSDHGDKDDIPAETVVPIEQDTCEDDGDRDWEMPPNVIDHQDVLQAAREGRCNEAAQMAAIGEREDINMYGINSIQAISWLTTQAQVAELCGNPDQAARLRATVARMGKDVEWWQQTHPTGDTTTPAWHSTAPSSATPTPLPTPPRDGEEHKQPRRRTWPYIAVIVALGIAGACVWHNTEDDQQRQERQKEAAAYKGVSAVELHIDGVKAQTVAAWSKDGQSVVLSAWVNSEEKPKLVRIDSGDQTAKEETQPLKPGQISMPIQLEVKIPVKGRYQPARLQIAVGGPHWKPGSKAPHRTIEFRPDRTAIDIETGELLKQQYSRLL</sequence>
<accession>A0ABU2SYK1</accession>
<proteinExistence type="predicted"/>
<dbReference type="EMBL" id="JAVRFI010000047">
    <property type="protein sequence ID" value="MDT0454056.1"/>
    <property type="molecule type" value="Genomic_DNA"/>
</dbReference>
<dbReference type="RefSeq" id="WP_311616531.1">
    <property type="nucleotide sequence ID" value="NZ_JAVRFI010000047.1"/>
</dbReference>